<evidence type="ECO:0000313" key="3">
    <source>
        <dbReference type="EMBL" id="EPQ57055.1"/>
    </source>
</evidence>
<feature type="region of interest" description="Disordered" evidence="1">
    <location>
        <begin position="649"/>
        <end position="767"/>
    </location>
</feature>
<dbReference type="RefSeq" id="XP_007864213.1">
    <property type="nucleotide sequence ID" value="XM_007866022.1"/>
</dbReference>
<evidence type="ECO:0000313" key="4">
    <source>
        <dbReference type="Proteomes" id="UP000030669"/>
    </source>
</evidence>
<accession>S7RR36</accession>
<feature type="region of interest" description="Disordered" evidence="1">
    <location>
        <begin position="1"/>
        <end position="29"/>
    </location>
</feature>
<dbReference type="OrthoDB" id="5584477at2759"/>
<dbReference type="Proteomes" id="UP000030669">
    <property type="component" value="Unassembled WGS sequence"/>
</dbReference>
<proteinExistence type="predicted"/>
<feature type="compositionally biased region" description="Basic and acidic residues" evidence="1">
    <location>
        <begin position="650"/>
        <end position="662"/>
    </location>
</feature>
<dbReference type="PROSITE" id="PS00109">
    <property type="entry name" value="PROTEIN_KINASE_TYR"/>
    <property type="match status" value="1"/>
</dbReference>
<dbReference type="GO" id="GO:0004672">
    <property type="term" value="F:protein kinase activity"/>
    <property type="evidence" value="ECO:0007669"/>
    <property type="project" value="InterPro"/>
</dbReference>
<dbReference type="HOGENOM" id="CLU_020482_0_0_1"/>
<dbReference type="Gene3D" id="1.10.510.10">
    <property type="entry name" value="Transferase(Phosphotransferase) domain 1"/>
    <property type="match status" value="1"/>
</dbReference>
<dbReference type="InterPro" id="IPR040976">
    <property type="entry name" value="Pkinase_fungal"/>
</dbReference>
<protein>
    <recommendedName>
        <fullName evidence="2">Protein kinase domain-containing protein</fullName>
    </recommendedName>
</protein>
<keyword evidence="4" id="KW-1185">Reference proteome</keyword>
<organism evidence="3 4">
    <name type="scientific">Gloeophyllum trabeum (strain ATCC 11539 / FP-39264 / Madison 617)</name>
    <name type="common">Brown rot fungus</name>
    <dbReference type="NCBI Taxonomy" id="670483"/>
    <lineage>
        <taxon>Eukaryota</taxon>
        <taxon>Fungi</taxon>
        <taxon>Dikarya</taxon>
        <taxon>Basidiomycota</taxon>
        <taxon>Agaricomycotina</taxon>
        <taxon>Agaricomycetes</taxon>
        <taxon>Gloeophyllales</taxon>
        <taxon>Gloeophyllaceae</taxon>
        <taxon>Gloeophyllum</taxon>
    </lineage>
</organism>
<feature type="compositionally biased region" description="Polar residues" evidence="1">
    <location>
        <begin position="11"/>
        <end position="20"/>
    </location>
</feature>
<dbReference type="AlphaFoldDB" id="S7RR36"/>
<dbReference type="GeneID" id="19303767"/>
<dbReference type="STRING" id="670483.S7RR36"/>
<dbReference type="SUPFAM" id="SSF56112">
    <property type="entry name" value="Protein kinase-like (PK-like)"/>
    <property type="match status" value="1"/>
</dbReference>
<name>S7RR36_GLOTA</name>
<dbReference type="Pfam" id="PF17667">
    <property type="entry name" value="Pkinase_fungal"/>
    <property type="match status" value="1"/>
</dbReference>
<evidence type="ECO:0000256" key="1">
    <source>
        <dbReference type="SAM" id="MobiDB-lite"/>
    </source>
</evidence>
<sequence>MPQEPAVKTTPYAQKLSSHPISHDDGAAEMGKKVDRELDPYRSTRIGELIDHIFPEPLIPGSDKTIDDIYSAITTGDDWLFSATTRTWKSCPNLSVASNNGDVEVDFASFLNTLATRISVVVGKECRRIATGAYAGNRNHLPGGPGSERRPDVLFFEKEGPQSWETVISHWEVKNKHKYWRQARTQVGEGARLIYESQYDRRFVVAASILGFDIILHLLDRAGEVSSATFDMRGQPRAFLRIFTATIFSEKDRLGYDPSITTLEDGRRCVTVAQESYVIEDWVYRSHSIRGRGTACWRASRNGVTYAIKDYWTDMSRAVTEAEFLREAENHAVEGVPRLVAHEVAEFRGQKDTTKLIRPILSEEMYSKMYLDAYTSVGERVHMRLVMTPFAMPITHFKTKGELVGAFIDVIEAHKQLVEKANILHRDISVNNIMLVESSDQEGKNGRRRGLLIDLDYAAHYSPDDAQKDRKVALLERTGTTPFMAIDLLSASGQRVHVPRWDLESFFYVLIWVFILYDGPCKSERKIKFSDTVLFKWTNDDFESIGMNKYAAVTSPDFWESKVLRWVAPYFADLKPCLTRIRDLLFFTEEKTHDKFIRILQEEFEKLPDEGSSGDEEASEENLPTTQTSAVEQFRSSYAMAGVNGLIAEGRPDSEWSGKQDDEGAEGSDSAAAGPSHSWADIASTGSRGRKRTAGEIAESRGDYTESGISPDSRSRGWVSDPSAFRTPSPVRSPPSWGSTRVRAEGSRKSHSRGPTSSESSKRHRGQ</sequence>
<evidence type="ECO:0000259" key="2">
    <source>
        <dbReference type="PROSITE" id="PS50011"/>
    </source>
</evidence>
<dbReference type="InterPro" id="IPR000719">
    <property type="entry name" value="Prot_kinase_dom"/>
</dbReference>
<feature type="domain" description="Protein kinase" evidence="2">
    <location>
        <begin position="282"/>
        <end position="623"/>
    </location>
</feature>
<dbReference type="PROSITE" id="PS50011">
    <property type="entry name" value="PROTEIN_KINASE_DOM"/>
    <property type="match status" value="1"/>
</dbReference>
<dbReference type="OMA" id="FASSHHI"/>
<dbReference type="EMBL" id="KB469299">
    <property type="protein sequence ID" value="EPQ57055.1"/>
    <property type="molecule type" value="Genomic_DNA"/>
</dbReference>
<dbReference type="InterPro" id="IPR008266">
    <property type="entry name" value="Tyr_kinase_AS"/>
</dbReference>
<dbReference type="GO" id="GO:0005524">
    <property type="term" value="F:ATP binding"/>
    <property type="evidence" value="ECO:0007669"/>
    <property type="project" value="InterPro"/>
</dbReference>
<dbReference type="KEGG" id="gtr:GLOTRDRAFT_137483"/>
<reference evidence="3 4" key="1">
    <citation type="journal article" date="2012" name="Science">
        <title>The Paleozoic origin of enzymatic lignin decomposition reconstructed from 31 fungal genomes.</title>
        <authorList>
            <person name="Floudas D."/>
            <person name="Binder M."/>
            <person name="Riley R."/>
            <person name="Barry K."/>
            <person name="Blanchette R.A."/>
            <person name="Henrissat B."/>
            <person name="Martinez A.T."/>
            <person name="Otillar R."/>
            <person name="Spatafora J.W."/>
            <person name="Yadav J.S."/>
            <person name="Aerts A."/>
            <person name="Benoit I."/>
            <person name="Boyd A."/>
            <person name="Carlson A."/>
            <person name="Copeland A."/>
            <person name="Coutinho P.M."/>
            <person name="de Vries R.P."/>
            <person name="Ferreira P."/>
            <person name="Findley K."/>
            <person name="Foster B."/>
            <person name="Gaskell J."/>
            <person name="Glotzer D."/>
            <person name="Gorecki P."/>
            <person name="Heitman J."/>
            <person name="Hesse C."/>
            <person name="Hori C."/>
            <person name="Igarashi K."/>
            <person name="Jurgens J.A."/>
            <person name="Kallen N."/>
            <person name="Kersten P."/>
            <person name="Kohler A."/>
            <person name="Kuees U."/>
            <person name="Kumar T.K.A."/>
            <person name="Kuo A."/>
            <person name="LaButti K."/>
            <person name="Larrondo L.F."/>
            <person name="Lindquist E."/>
            <person name="Ling A."/>
            <person name="Lombard V."/>
            <person name="Lucas S."/>
            <person name="Lundell T."/>
            <person name="Martin R."/>
            <person name="McLaughlin D.J."/>
            <person name="Morgenstern I."/>
            <person name="Morin E."/>
            <person name="Murat C."/>
            <person name="Nagy L.G."/>
            <person name="Nolan M."/>
            <person name="Ohm R.A."/>
            <person name="Patyshakuliyeva A."/>
            <person name="Rokas A."/>
            <person name="Ruiz-Duenas F.J."/>
            <person name="Sabat G."/>
            <person name="Salamov A."/>
            <person name="Samejima M."/>
            <person name="Schmutz J."/>
            <person name="Slot J.C."/>
            <person name="St John F."/>
            <person name="Stenlid J."/>
            <person name="Sun H."/>
            <person name="Sun S."/>
            <person name="Syed K."/>
            <person name="Tsang A."/>
            <person name="Wiebenga A."/>
            <person name="Young D."/>
            <person name="Pisabarro A."/>
            <person name="Eastwood D.C."/>
            <person name="Martin F."/>
            <person name="Cullen D."/>
            <person name="Grigoriev I.V."/>
            <person name="Hibbett D.S."/>
        </authorList>
    </citation>
    <scope>NUCLEOTIDE SEQUENCE [LARGE SCALE GENOMIC DNA]</scope>
    <source>
        <strain evidence="3 4">ATCC 11539</strain>
    </source>
</reference>
<gene>
    <name evidence="3" type="ORF">GLOTRDRAFT_137483</name>
</gene>
<dbReference type="PANTHER" id="PTHR38248:SF2">
    <property type="entry name" value="FUNK1 11"/>
    <property type="match status" value="1"/>
</dbReference>
<feature type="region of interest" description="Disordered" evidence="1">
    <location>
        <begin position="607"/>
        <end position="629"/>
    </location>
</feature>
<dbReference type="InterPro" id="IPR011009">
    <property type="entry name" value="Kinase-like_dom_sf"/>
</dbReference>
<dbReference type="eggNOG" id="ENOG502S5WB">
    <property type="taxonomic scope" value="Eukaryota"/>
</dbReference>
<dbReference type="PANTHER" id="PTHR38248">
    <property type="entry name" value="FUNK1 6"/>
    <property type="match status" value="1"/>
</dbReference>